<dbReference type="Gene3D" id="3.40.50.720">
    <property type="entry name" value="NAD(P)-binding Rossmann-like Domain"/>
    <property type="match status" value="1"/>
</dbReference>
<dbReference type="PRINTS" id="PR00081">
    <property type="entry name" value="GDHRDH"/>
</dbReference>
<dbReference type="InterPro" id="IPR036291">
    <property type="entry name" value="NAD(P)-bd_dom_sf"/>
</dbReference>
<dbReference type="SUPFAM" id="SSF51735">
    <property type="entry name" value="NAD(P)-binding Rossmann-fold domains"/>
    <property type="match status" value="1"/>
</dbReference>
<keyword evidence="3" id="KW-1185">Reference proteome</keyword>
<reference evidence="2" key="1">
    <citation type="submission" date="2020-11" db="EMBL/GenBank/DDBJ databases">
        <authorList>
            <person name="Tran Van P."/>
        </authorList>
    </citation>
    <scope>NUCLEOTIDE SEQUENCE</scope>
</reference>
<dbReference type="PRINTS" id="PR00080">
    <property type="entry name" value="SDRFAMILY"/>
</dbReference>
<organism evidence="2">
    <name type="scientific">Oppiella nova</name>
    <dbReference type="NCBI Taxonomy" id="334625"/>
    <lineage>
        <taxon>Eukaryota</taxon>
        <taxon>Metazoa</taxon>
        <taxon>Ecdysozoa</taxon>
        <taxon>Arthropoda</taxon>
        <taxon>Chelicerata</taxon>
        <taxon>Arachnida</taxon>
        <taxon>Acari</taxon>
        <taxon>Acariformes</taxon>
        <taxon>Sarcoptiformes</taxon>
        <taxon>Oribatida</taxon>
        <taxon>Brachypylina</taxon>
        <taxon>Oppioidea</taxon>
        <taxon>Oppiidae</taxon>
        <taxon>Oppiella</taxon>
    </lineage>
</organism>
<dbReference type="Pfam" id="PF00106">
    <property type="entry name" value="adh_short"/>
    <property type="match status" value="1"/>
</dbReference>
<dbReference type="PANTHER" id="PTHR43975">
    <property type="entry name" value="ZGC:101858"/>
    <property type="match status" value="1"/>
</dbReference>
<gene>
    <name evidence="2" type="ORF">ONB1V03_LOCUS19165</name>
</gene>
<dbReference type="AlphaFoldDB" id="A0A7R9QXZ3"/>
<proteinExistence type="inferred from homology"/>
<evidence type="ECO:0000313" key="2">
    <source>
        <dbReference type="EMBL" id="CAD7662605.1"/>
    </source>
</evidence>
<dbReference type="Proteomes" id="UP000728032">
    <property type="component" value="Unassembled WGS sequence"/>
</dbReference>
<evidence type="ECO:0000256" key="1">
    <source>
        <dbReference type="RuleBase" id="RU000363"/>
    </source>
</evidence>
<feature type="non-terminal residue" evidence="2">
    <location>
        <position position="1"/>
    </location>
</feature>
<dbReference type="EMBL" id="OC943331">
    <property type="protein sequence ID" value="CAD7662605.1"/>
    <property type="molecule type" value="Genomic_DNA"/>
</dbReference>
<evidence type="ECO:0008006" key="4">
    <source>
        <dbReference type="Google" id="ProtNLM"/>
    </source>
</evidence>
<evidence type="ECO:0000313" key="3">
    <source>
        <dbReference type="Proteomes" id="UP000728032"/>
    </source>
</evidence>
<dbReference type="OrthoDB" id="47007at2759"/>
<dbReference type="PANTHER" id="PTHR43975:SF2">
    <property type="entry name" value="EG:BACR7A4.14 PROTEIN-RELATED"/>
    <property type="match status" value="1"/>
</dbReference>
<dbReference type="InterPro" id="IPR002347">
    <property type="entry name" value="SDR_fam"/>
</dbReference>
<name>A0A7R9QXZ3_9ACAR</name>
<comment type="similarity">
    <text evidence="1">Belongs to the short-chain dehydrogenases/reductases (SDR) family.</text>
</comment>
<accession>A0A7R9QXZ3</accession>
<dbReference type="EMBL" id="CAJPVJ010028506">
    <property type="protein sequence ID" value="CAG2179741.1"/>
    <property type="molecule type" value="Genomic_DNA"/>
</dbReference>
<protein>
    <recommendedName>
        <fullName evidence="4">Short-chain dehydrogenase</fullName>
    </recommendedName>
</protein>
<sequence>MSSKDIYEEVRNSRDFTGKVVLVTGSSGGIGEQTVKLFSALGASVVVTGRRAEGVKRVAKEAQELSPQKLKPLEVVADLAKDADVERVFNETVKTFKRLDVLVNNAGSYHSANGTDKDFVDILQKSEKVDVHSALHLIRLSVPYLAETKGRVVNISSTYTQRPQVSYLAYEISKQSLEMVTKVLALELAPKGIRVNTL</sequence>